<sequence length="1049" mass="112243">MFTVLVGQSVRNRLLVLALAAALVLYGAFAATKLPVDVFPDLNKPTVTLMTEAEGYAPQEVEQLVTYPIETRMNGLPGVTRVRSVSGVGLSITYVEFDWGTDIYRNRQQVAERLALVQNQLPRGVTPVMAPISSIMGQILLVAVTSATASPMQVREVADFTLRPRLLTIPGVAQVIPIGGEVRQFRIGPNPAAMRALGVTNAQLETALTQFGTNAGGGFTDQNAREYLIRNIGRTLSLDDLRNLVVATVNDAPVSLRQVAEVSFAAKVKRGDAGYMAKPAVIVSVEKQPDVDTVRLTRRIETALKEMAPTLPAGIRADRILFRQADFIETSIRNVEGVLVEAVLVVAVVLFAFLLNVRTTAISLLAIPVSVLTTAAVFHLFGLSINTMTLGGLAIAIGELVDDAVVDVENIFRRLGENRKAGNPKSVFQVVVEASNEVRSGIVYATLIIILVFVPLFALSGIEGRLFAPLGQAYIISILASLLTSITLTPVLASLLLPGLRNLEQHDSRFLALLKRANAALLGAAFRHQGRLVGAVAVAVAAASVAAWKLPRAFLPPFNEGSFTVNMTFRPGISLAESDRVGLIAERLLLDIRGVKAVGRRTGRAELDEHAEGVHASEIEVALDADAARPKEALVADIRGRLAALPVAVNVGQPIAHRLDHMLSGVRAEIALKVFGDDLDGLRRVANALRDRLAAIPGLADLQVERQVRIPQLEVRVDYTRAALYGVQPAAIVEQISRLSNGRVVSTIVDGVRRFDVVLRLSEDRRTTAGLGDLLLETPSGWVPARQVADIRETDGPNQILRENARRRIVVQANTDGASDMATVVAAIREAVAKEPLPPGFFTSLEGTFQAQEEASRTIAALSALSLALVFAILFSRYRSAALALIIMGNVPLALIGSVAALWLVGQPLSVASMIGFITLTGIVARNGILKISHYLNLSLHEGVPFGPDLAVRGSLERLTPVLMTALSAGVALVPLLYDAASPGKEILHPVAVTIFGGLVSATLLDTVLTPVLFLRFGRTSLERLRALHAEAPAHPSPSGTPPRPAEAY</sequence>
<dbReference type="InterPro" id="IPR027463">
    <property type="entry name" value="AcrB_DN_DC_subdom"/>
</dbReference>
<feature type="compositionally biased region" description="Pro residues" evidence="8">
    <location>
        <begin position="1035"/>
        <end position="1049"/>
    </location>
</feature>
<evidence type="ECO:0000256" key="5">
    <source>
        <dbReference type="ARBA" id="ARBA00022692"/>
    </source>
</evidence>
<protein>
    <submittedName>
        <fullName evidence="10">Heavy metal efflux pump CzcA (Precursor)</fullName>
    </submittedName>
</protein>
<dbReference type="InterPro" id="IPR004763">
    <property type="entry name" value="CusA-like"/>
</dbReference>
<dbReference type="Pfam" id="PF00873">
    <property type="entry name" value="ACR_tran"/>
    <property type="match status" value="1"/>
</dbReference>
<keyword evidence="4" id="KW-1003">Cell membrane</keyword>
<dbReference type="PANTHER" id="PTHR32063:SF4">
    <property type="entry name" value="SLR6043 PROTEIN"/>
    <property type="match status" value="1"/>
</dbReference>
<evidence type="ECO:0000313" key="10">
    <source>
        <dbReference type="EMBL" id="AIQ89581.1"/>
    </source>
</evidence>
<dbReference type="eggNOG" id="COG3696">
    <property type="taxonomic scope" value="Bacteria"/>
</dbReference>
<dbReference type="Gene3D" id="3.30.2090.10">
    <property type="entry name" value="Multidrug efflux transporter AcrB TolC docking domain, DN and DC subdomains"/>
    <property type="match status" value="2"/>
</dbReference>
<dbReference type="Gene3D" id="3.30.70.1430">
    <property type="entry name" value="Multidrug efflux transporter AcrB pore domain"/>
    <property type="match status" value="2"/>
</dbReference>
<dbReference type="RefSeq" id="WP_043756628.1">
    <property type="nucleotide sequence ID" value="NZ_CP003811.1"/>
</dbReference>
<keyword evidence="5 9" id="KW-0812">Transmembrane</keyword>
<keyword evidence="7 9" id="KW-0472">Membrane</keyword>
<reference evidence="10 11" key="1">
    <citation type="journal article" date="2014" name="PLoS ONE">
        <title>Genome Information of Methylobacterium oryzae, a Plant-Probiotic Methylotroph in the Phyllosphere.</title>
        <authorList>
            <person name="Kwak M.J."/>
            <person name="Jeong H."/>
            <person name="Madhaiyan M."/>
            <person name="Lee Y."/>
            <person name="Sa T.M."/>
            <person name="Oh T.K."/>
            <person name="Kim J.F."/>
        </authorList>
    </citation>
    <scope>NUCLEOTIDE SEQUENCE [LARGE SCALE GENOMIC DNA]</scope>
    <source>
        <strain evidence="10 11">CBMB20</strain>
    </source>
</reference>
<dbReference type="SUPFAM" id="SSF82866">
    <property type="entry name" value="Multidrug efflux transporter AcrB transmembrane domain"/>
    <property type="match status" value="2"/>
</dbReference>
<dbReference type="Proteomes" id="UP000029492">
    <property type="component" value="Chromosome"/>
</dbReference>
<evidence type="ECO:0000256" key="4">
    <source>
        <dbReference type="ARBA" id="ARBA00022475"/>
    </source>
</evidence>
<name>A0A089NNU1_9HYPH</name>
<dbReference type="KEGG" id="mor:MOC_1826"/>
<feature type="region of interest" description="Disordered" evidence="8">
    <location>
        <begin position="1029"/>
        <end position="1049"/>
    </location>
</feature>
<keyword evidence="3" id="KW-0813">Transport</keyword>
<dbReference type="STRING" id="693986.MOC_1826"/>
<evidence type="ECO:0000256" key="7">
    <source>
        <dbReference type="ARBA" id="ARBA00023136"/>
    </source>
</evidence>
<dbReference type="GO" id="GO:0008324">
    <property type="term" value="F:monoatomic cation transmembrane transporter activity"/>
    <property type="evidence" value="ECO:0007669"/>
    <property type="project" value="InterPro"/>
</dbReference>
<evidence type="ECO:0000256" key="1">
    <source>
        <dbReference type="ARBA" id="ARBA00004651"/>
    </source>
</evidence>
<proteinExistence type="inferred from homology"/>
<dbReference type="NCBIfam" id="TIGR00914">
    <property type="entry name" value="2A0601"/>
    <property type="match status" value="1"/>
</dbReference>
<dbReference type="HOGENOM" id="CLU_002755_1_2_5"/>
<gene>
    <name evidence="10" type="primary">czcA</name>
    <name evidence="10" type="ORF">MOC_1826</name>
</gene>
<dbReference type="Gene3D" id="3.30.70.1320">
    <property type="entry name" value="Multidrug efflux transporter AcrB pore domain like"/>
    <property type="match status" value="1"/>
</dbReference>
<feature type="transmembrane region" description="Helical" evidence="9">
    <location>
        <begin position="474"/>
        <end position="497"/>
    </location>
</feature>
<feature type="transmembrane region" description="Helical" evidence="9">
    <location>
        <begin position="858"/>
        <end position="875"/>
    </location>
</feature>
<dbReference type="AlphaFoldDB" id="A0A089NNU1"/>
<comment type="similarity">
    <text evidence="2">Belongs to the resistance-nodulation-cell division (RND) (TC 2.A.6) family.</text>
</comment>
<evidence type="ECO:0000256" key="9">
    <source>
        <dbReference type="SAM" id="Phobius"/>
    </source>
</evidence>
<evidence type="ECO:0000256" key="8">
    <source>
        <dbReference type="SAM" id="MobiDB-lite"/>
    </source>
</evidence>
<feature type="transmembrane region" description="Helical" evidence="9">
    <location>
        <begin position="337"/>
        <end position="355"/>
    </location>
</feature>
<feature type="transmembrane region" description="Helical" evidence="9">
    <location>
        <begin position="882"/>
        <end position="905"/>
    </location>
</feature>
<dbReference type="SUPFAM" id="SSF82693">
    <property type="entry name" value="Multidrug efflux transporter AcrB pore domain, PN1, PN2, PC1 and PC2 subdomains"/>
    <property type="match status" value="2"/>
</dbReference>
<feature type="transmembrane region" description="Helical" evidence="9">
    <location>
        <begin position="442"/>
        <end position="462"/>
    </location>
</feature>
<dbReference type="InterPro" id="IPR001036">
    <property type="entry name" value="Acrflvin-R"/>
</dbReference>
<dbReference type="PANTHER" id="PTHR32063">
    <property type="match status" value="1"/>
</dbReference>
<dbReference type="EMBL" id="CP003811">
    <property type="protein sequence ID" value="AIQ89581.1"/>
    <property type="molecule type" value="Genomic_DNA"/>
</dbReference>
<keyword evidence="6 9" id="KW-1133">Transmembrane helix</keyword>
<accession>A0A089NNU1</accession>
<dbReference type="Gene3D" id="3.30.70.1440">
    <property type="entry name" value="Multidrug efflux transporter AcrB pore domain"/>
    <property type="match status" value="1"/>
</dbReference>
<evidence type="ECO:0000256" key="6">
    <source>
        <dbReference type="ARBA" id="ARBA00022989"/>
    </source>
</evidence>
<evidence type="ECO:0000313" key="11">
    <source>
        <dbReference type="Proteomes" id="UP000029492"/>
    </source>
</evidence>
<evidence type="ECO:0000256" key="3">
    <source>
        <dbReference type="ARBA" id="ARBA00022448"/>
    </source>
</evidence>
<feature type="transmembrane region" description="Helical" evidence="9">
    <location>
        <begin position="990"/>
        <end position="1015"/>
    </location>
</feature>
<feature type="transmembrane region" description="Helical" evidence="9">
    <location>
        <begin position="362"/>
        <end position="381"/>
    </location>
</feature>
<dbReference type="PRINTS" id="PR00702">
    <property type="entry name" value="ACRIFLAVINRP"/>
</dbReference>
<feature type="transmembrane region" description="Helical" evidence="9">
    <location>
        <begin position="911"/>
        <end position="929"/>
    </location>
</feature>
<keyword evidence="11" id="KW-1185">Reference proteome</keyword>
<feature type="transmembrane region" description="Helical" evidence="9">
    <location>
        <begin position="959"/>
        <end position="978"/>
    </location>
</feature>
<organism evidence="10 11">
    <name type="scientific">Methylobacterium oryzae CBMB20</name>
    <dbReference type="NCBI Taxonomy" id="693986"/>
    <lineage>
        <taxon>Bacteria</taxon>
        <taxon>Pseudomonadati</taxon>
        <taxon>Pseudomonadota</taxon>
        <taxon>Alphaproteobacteria</taxon>
        <taxon>Hyphomicrobiales</taxon>
        <taxon>Methylobacteriaceae</taxon>
        <taxon>Methylobacterium</taxon>
    </lineage>
</organism>
<evidence type="ECO:0000256" key="2">
    <source>
        <dbReference type="ARBA" id="ARBA00010942"/>
    </source>
</evidence>
<dbReference type="SUPFAM" id="SSF82714">
    <property type="entry name" value="Multidrug efflux transporter AcrB TolC docking domain, DN and DC subdomains"/>
    <property type="match status" value="2"/>
</dbReference>
<dbReference type="GO" id="GO:0042910">
    <property type="term" value="F:xenobiotic transmembrane transporter activity"/>
    <property type="evidence" value="ECO:0007669"/>
    <property type="project" value="TreeGrafter"/>
</dbReference>
<dbReference type="Gene3D" id="1.20.1640.10">
    <property type="entry name" value="Multidrug efflux transporter AcrB transmembrane domain"/>
    <property type="match status" value="2"/>
</dbReference>
<comment type="subcellular location">
    <subcellularLocation>
        <location evidence="1">Cell membrane</location>
        <topology evidence="1">Multi-pass membrane protein</topology>
    </subcellularLocation>
</comment>
<dbReference type="GO" id="GO:0005886">
    <property type="term" value="C:plasma membrane"/>
    <property type="evidence" value="ECO:0007669"/>
    <property type="project" value="UniProtKB-SubCell"/>
</dbReference>